<dbReference type="AlphaFoldDB" id="A0A1A8L520"/>
<feature type="non-terminal residue" evidence="2">
    <location>
        <position position="1"/>
    </location>
</feature>
<proteinExistence type="predicted"/>
<name>A0A1A8L520_9TELE</name>
<dbReference type="EMBL" id="HAEF01002528">
    <property type="protein sequence ID" value="SBR39910.1"/>
    <property type="molecule type" value="Transcribed_RNA"/>
</dbReference>
<dbReference type="GO" id="GO:0003824">
    <property type="term" value="F:catalytic activity"/>
    <property type="evidence" value="ECO:0007669"/>
    <property type="project" value="InterPro"/>
</dbReference>
<dbReference type="Gene3D" id="3.60.10.10">
    <property type="entry name" value="Endonuclease/exonuclease/phosphatase"/>
    <property type="match status" value="1"/>
</dbReference>
<dbReference type="SUPFAM" id="SSF56219">
    <property type="entry name" value="DNase I-like"/>
    <property type="match status" value="1"/>
</dbReference>
<reference evidence="2" key="2">
    <citation type="submission" date="2016-06" db="EMBL/GenBank/DDBJ databases">
        <title>The genome of a short-lived fish provides insights into sex chromosome evolution and the genetic control of aging.</title>
        <authorList>
            <person name="Reichwald K."/>
            <person name="Felder M."/>
            <person name="Petzold A."/>
            <person name="Koch P."/>
            <person name="Groth M."/>
            <person name="Platzer M."/>
        </authorList>
    </citation>
    <scope>NUCLEOTIDE SEQUENCE</scope>
    <source>
        <tissue evidence="2">Brain</tissue>
    </source>
</reference>
<feature type="domain" description="Endonuclease/exonuclease/phosphatase" evidence="1">
    <location>
        <begin position="8"/>
        <end position="76"/>
    </location>
</feature>
<feature type="non-terminal residue" evidence="2">
    <location>
        <position position="77"/>
    </location>
</feature>
<accession>A0A1A8L520</accession>
<sequence>FCSELDCTSGNGRVLEDMLDGSGLVVLNDGSHTWFRGNGLCSSVLDLTFASADLAAVACGWEVLSQLAMGSDHCPVL</sequence>
<evidence type="ECO:0000259" key="1">
    <source>
        <dbReference type="Pfam" id="PF14529"/>
    </source>
</evidence>
<dbReference type="InterPro" id="IPR005135">
    <property type="entry name" value="Endo/exonuclease/phosphatase"/>
</dbReference>
<reference evidence="2" key="1">
    <citation type="submission" date="2016-05" db="EMBL/GenBank/DDBJ databases">
        <authorList>
            <person name="Lavstsen T."/>
            <person name="Jespersen J.S."/>
        </authorList>
    </citation>
    <scope>NUCLEOTIDE SEQUENCE</scope>
    <source>
        <tissue evidence="2">Brain</tissue>
    </source>
</reference>
<evidence type="ECO:0000313" key="2">
    <source>
        <dbReference type="EMBL" id="SBR39910.1"/>
    </source>
</evidence>
<organism evidence="2">
    <name type="scientific">Nothobranchius pienaari</name>
    <dbReference type="NCBI Taxonomy" id="704102"/>
    <lineage>
        <taxon>Eukaryota</taxon>
        <taxon>Metazoa</taxon>
        <taxon>Chordata</taxon>
        <taxon>Craniata</taxon>
        <taxon>Vertebrata</taxon>
        <taxon>Euteleostomi</taxon>
        <taxon>Actinopterygii</taxon>
        <taxon>Neopterygii</taxon>
        <taxon>Teleostei</taxon>
        <taxon>Neoteleostei</taxon>
        <taxon>Acanthomorphata</taxon>
        <taxon>Ovalentaria</taxon>
        <taxon>Atherinomorphae</taxon>
        <taxon>Cyprinodontiformes</taxon>
        <taxon>Nothobranchiidae</taxon>
        <taxon>Nothobranchius</taxon>
    </lineage>
</organism>
<protein>
    <recommendedName>
        <fullName evidence="1">Endonuclease/exonuclease/phosphatase domain-containing protein</fullName>
    </recommendedName>
</protein>
<dbReference type="Pfam" id="PF14529">
    <property type="entry name" value="Exo_endo_phos_2"/>
    <property type="match status" value="1"/>
</dbReference>
<gene>
    <name evidence="2" type="primary">DAPPUDRAFT_106000</name>
</gene>
<dbReference type="InterPro" id="IPR036691">
    <property type="entry name" value="Endo/exonu/phosph_ase_sf"/>
</dbReference>